<evidence type="ECO:0000256" key="2">
    <source>
        <dbReference type="SAM" id="MobiDB-lite"/>
    </source>
</evidence>
<dbReference type="Proteomes" id="UP000799439">
    <property type="component" value="Unassembled WGS sequence"/>
</dbReference>
<dbReference type="Pfam" id="PF00010">
    <property type="entry name" value="HLH"/>
    <property type="match status" value="1"/>
</dbReference>
<name>A0A9P4J9E8_9PEZI</name>
<keyword evidence="5" id="KW-1185">Reference proteome</keyword>
<reference evidence="4" key="1">
    <citation type="journal article" date="2020" name="Stud. Mycol.">
        <title>101 Dothideomycetes genomes: a test case for predicting lifestyles and emergence of pathogens.</title>
        <authorList>
            <person name="Haridas S."/>
            <person name="Albert R."/>
            <person name="Binder M."/>
            <person name="Bloem J."/>
            <person name="Labutti K."/>
            <person name="Salamov A."/>
            <person name="Andreopoulos B."/>
            <person name="Baker S."/>
            <person name="Barry K."/>
            <person name="Bills G."/>
            <person name="Bluhm B."/>
            <person name="Cannon C."/>
            <person name="Castanera R."/>
            <person name="Culley D."/>
            <person name="Daum C."/>
            <person name="Ezra D."/>
            <person name="Gonzalez J."/>
            <person name="Henrissat B."/>
            <person name="Kuo A."/>
            <person name="Liang C."/>
            <person name="Lipzen A."/>
            <person name="Lutzoni F."/>
            <person name="Magnuson J."/>
            <person name="Mondo S."/>
            <person name="Nolan M."/>
            <person name="Ohm R."/>
            <person name="Pangilinan J."/>
            <person name="Park H.-J."/>
            <person name="Ramirez L."/>
            <person name="Alfaro M."/>
            <person name="Sun H."/>
            <person name="Tritt A."/>
            <person name="Yoshinaga Y."/>
            <person name="Zwiers L.-H."/>
            <person name="Turgeon B."/>
            <person name="Goodwin S."/>
            <person name="Spatafora J."/>
            <person name="Crous P."/>
            <person name="Grigoriev I."/>
        </authorList>
    </citation>
    <scope>NUCLEOTIDE SEQUENCE</scope>
    <source>
        <strain evidence="4">CBS 260.36</strain>
    </source>
</reference>
<evidence type="ECO:0000313" key="5">
    <source>
        <dbReference type="Proteomes" id="UP000799439"/>
    </source>
</evidence>
<dbReference type="AlphaFoldDB" id="A0A9P4J9E8"/>
<evidence type="ECO:0000313" key="4">
    <source>
        <dbReference type="EMBL" id="KAF2156485.1"/>
    </source>
</evidence>
<sequence length="946" mass="102572">MEFSTPPDIPDLVGYAVPYSPDDWEDWLRWDPSTESLSPNSTSKDSAVDSTINDDSFSWLKADSTIDPTLVVGDDSGMDLAMDLGPSAIDFAAPSQMPDPFVFGGDNVKPTTTIPWPTIEVPQQESLQPISSNNKSRRVSASTVNTDNIESQQLSPASHTQTHSSMSSLSPQPAVPQKKKPGRKRKSEMVNAEGNNGTDGEPPVKKTSHNVIEKRYRNNLNDKILELRDSVPSLRVTSKQGGDEDESEDLEGLTPAHKLNKSTIMAKATEYIKHLEKRNKTLADDMTLLKNRLSALEQAYARSTAVSDRQNSAVNRSRQSSNQTASPIVGMQSPIIASPNPDSLRRQSLVQPQQPMTAFGTSIDEIAPPPAPTTSSGDQAQGDGTGFMGKLMLGSMAGLMAMEGYFEHEQGGQSPSSRGLASLPVHLFRRGMFSLGSSHLASQTVIPFLKFSLVLGCIVYLIAPLLHSSKPKHKRTISIPQITLTAAPSLASPVETRRKAWLTAIQSVWTPRPFLLEVVAVGMRMAELSVRRLVGFDRYAELLGMSKDDEAARIKAWDIAIDAQLAGGDAEVSYYRLLLTLMASGTLPDSPIRLMQKAVHFRIFFWEVAHAGYGNLFMFKAFTAKVARIYWDSARNQQKALLSGNASKVDELDHKIELLPDHLAALIELECDEVLTDDVIQRAYNLAWNRPSAEKTTTNATLDKVVEDPAIRSPLDAVAAWFTNTVVDEALALSIHAEDDIASDLSYLVKLAATTAPPASSTLTRAYVARAVLIDSERELSISSALESMPHVPFASPMLGRSPTTTHLNVVTHVPLTPEVRTALTLAKLLSICSASNPTSSQSHAAGALANLSLQPKSFTLLTAIAAYRLLAAYTGNPVTFARGKDGLERLAIGLRLWAGAKKGKAGGLSRAETGRVIERCLSVTKRVGGWREEDGDSGYGSEGAR</sequence>
<dbReference type="InterPro" id="IPR019006">
    <property type="entry name" value="Sre1_C"/>
</dbReference>
<evidence type="ECO:0000259" key="3">
    <source>
        <dbReference type="PROSITE" id="PS50888"/>
    </source>
</evidence>
<feature type="region of interest" description="Disordered" evidence="2">
    <location>
        <begin position="123"/>
        <end position="211"/>
    </location>
</feature>
<keyword evidence="1" id="KW-0175">Coiled coil</keyword>
<protein>
    <recommendedName>
        <fullName evidence="3">BHLH domain-containing protein</fullName>
    </recommendedName>
</protein>
<comment type="caution">
    <text evidence="4">The sequence shown here is derived from an EMBL/GenBank/DDBJ whole genome shotgun (WGS) entry which is preliminary data.</text>
</comment>
<organism evidence="4 5">
    <name type="scientific">Myriangium duriaei CBS 260.36</name>
    <dbReference type="NCBI Taxonomy" id="1168546"/>
    <lineage>
        <taxon>Eukaryota</taxon>
        <taxon>Fungi</taxon>
        <taxon>Dikarya</taxon>
        <taxon>Ascomycota</taxon>
        <taxon>Pezizomycotina</taxon>
        <taxon>Dothideomycetes</taxon>
        <taxon>Dothideomycetidae</taxon>
        <taxon>Myriangiales</taxon>
        <taxon>Myriangiaceae</taxon>
        <taxon>Myriangium</taxon>
    </lineage>
</organism>
<dbReference type="PROSITE" id="PS50888">
    <property type="entry name" value="BHLH"/>
    <property type="match status" value="1"/>
</dbReference>
<feature type="compositionally biased region" description="Polar residues" evidence="2">
    <location>
        <begin position="123"/>
        <end position="171"/>
    </location>
</feature>
<feature type="region of interest" description="Disordered" evidence="2">
    <location>
        <begin position="303"/>
        <end position="383"/>
    </location>
</feature>
<feature type="coiled-coil region" evidence="1">
    <location>
        <begin position="265"/>
        <end position="299"/>
    </location>
</feature>
<dbReference type="PANTHER" id="PTHR47336:SF2">
    <property type="entry name" value="TRANSCRIPTION FACTOR HMS1-RELATED"/>
    <property type="match status" value="1"/>
</dbReference>
<dbReference type="CDD" id="cd11399">
    <property type="entry name" value="bHLHzip_scHMS1_like"/>
    <property type="match status" value="1"/>
</dbReference>
<dbReference type="GO" id="GO:0032933">
    <property type="term" value="P:SREBP signaling pathway"/>
    <property type="evidence" value="ECO:0007669"/>
    <property type="project" value="InterPro"/>
</dbReference>
<dbReference type="GO" id="GO:0046983">
    <property type="term" value="F:protein dimerization activity"/>
    <property type="evidence" value="ECO:0007669"/>
    <property type="project" value="InterPro"/>
</dbReference>
<dbReference type="GO" id="GO:0045944">
    <property type="term" value="P:positive regulation of transcription by RNA polymerase II"/>
    <property type="evidence" value="ECO:0007669"/>
    <property type="project" value="InterPro"/>
</dbReference>
<feature type="region of interest" description="Disordered" evidence="2">
    <location>
        <begin position="235"/>
        <end position="254"/>
    </location>
</feature>
<dbReference type="InterPro" id="IPR011598">
    <property type="entry name" value="bHLH_dom"/>
</dbReference>
<feature type="compositionally biased region" description="Polar residues" evidence="2">
    <location>
        <begin position="346"/>
        <end position="360"/>
    </location>
</feature>
<dbReference type="OrthoDB" id="2133190at2759"/>
<dbReference type="Pfam" id="PF09427">
    <property type="entry name" value="DUF2014"/>
    <property type="match status" value="1"/>
</dbReference>
<proteinExistence type="predicted"/>
<gene>
    <name evidence="4" type="ORF">K461DRAFT_275596</name>
</gene>
<dbReference type="InterPro" id="IPR052099">
    <property type="entry name" value="Regulatory_TF_Diverse"/>
</dbReference>
<feature type="compositionally biased region" description="Basic residues" evidence="2">
    <location>
        <begin position="177"/>
        <end position="186"/>
    </location>
</feature>
<feature type="compositionally biased region" description="Polar residues" evidence="2">
    <location>
        <begin position="304"/>
        <end position="326"/>
    </location>
</feature>
<feature type="domain" description="BHLH" evidence="3">
    <location>
        <begin position="204"/>
        <end position="275"/>
    </location>
</feature>
<evidence type="ECO:0000256" key="1">
    <source>
        <dbReference type="SAM" id="Coils"/>
    </source>
</evidence>
<dbReference type="Gene3D" id="4.10.280.10">
    <property type="entry name" value="Helix-loop-helix DNA-binding domain"/>
    <property type="match status" value="1"/>
</dbReference>
<dbReference type="SMART" id="SM00353">
    <property type="entry name" value="HLH"/>
    <property type="match status" value="1"/>
</dbReference>
<accession>A0A9P4J9E8</accession>
<dbReference type="EMBL" id="ML996082">
    <property type="protein sequence ID" value="KAF2156485.1"/>
    <property type="molecule type" value="Genomic_DNA"/>
</dbReference>
<dbReference type="InterPro" id="IPR036638">
    <property type="entry name" value="HLH_DNA-bd_sf"/>
</dbReference>
<dbReference type="SUPFAM" id="SSF47459">
    <property type="entry name" value="HLH, helix-loop-helix DNA-binding domain"/>
    <property type="match status" value="1"/>
</dbReference>
<dbReference type="PANTHER" id="PTHR47336">
    <property type="entry name" value="TRANSCRIPTION FACTOR HMS1-RELATED"/>
    <property type="match status" value="1"/>
</dbReference>